<proteinExistence type="predicted"/>
<dbReference type="AlphaFoldDB" id="A0A1Q9EUT0"/>
<name>A0A1Q9EUT0_SYMMI</name>
<keyword evidence="3" id="KW-1185">Reference proteome</keyword>
<comment type="caution">
    <text evidence="2">The sequence shown here is derived from an EMBL/GenBank/DDBJ whole genome shotgun (WGS) entry which is preliminary data.</text>
</comment>
<gene>
    <name evidence="2" type="ORF">AK812_SmicGene5053</name>
</gene>
<dbReference type="EMBL" id="LSRX01000064">
    <property type="protein sequence ID" value="OLQ11160.1"/>
    <property type="molecule type" value="Genomic_DNA"/>
</dbReference>
<evidence type="ECO:0008006" key="4">
    <source>
        <dbReference type="Google" id="ProtNLM"/>
    </source>
</evidence>
<feature type="region of interest" description="Disordered" evidence="1">
    <location>
        <begin position="76"/>
        <end position="111"/>
    </location>
</feature>
<accession>A0A1Q9EUT0</accession>
<feature type="compositionally biased region" description="Basic and acidic residues" evidence="1">
    <location>
        <begin position="1"/>
        <end position="13"/>
    </location>
</feature>
<organism evidence="2 3">
    <name type="scientific">Symbiodinium microadriaticum</name>
    <name type="common">Dinoflagellate</name>
    <name type="synonym">Zooxanthella microadriatica</name>
    <dbReference type="NCBI Taxonomy" id="2951"/>
    <lineage>
        <taxon>Eukaryota</taxon>
        <taxon>Sar</taxon>
        <taxon>Alveolata</taxon>
        <taxon>Dinophyceae</taxon>
        <taxon>Suessiales</taxon>
        <taxon>Symbiodiniaceae</taxon>
        <taxon>Symbiodinium</taxon>
    </lineage>
</organism>
<feature type="compositionally biased region" description="Basic residues" evidence="1">
    <location>
        <begin position="84"/>
        <end position="93"/>
    </location>
</feature>
<protein>
    <recommendedName>
        <fullName evidence="4">SWIM-type domain-containing protein</fullName>
    </recommendedName>
</protein>
<feature type="region of interest" description="Disordered" evidence="1">
    <location>
        <begin position="1"/>
        <end position="22"/>
    </location>
</feature>
<evidence type="ECO:0000313" key="2">
    <source>
        <dbReference type="EMBL" id="OLQ11160.1"/>
    </source>
</evidence>
<dbReference type="Proteomes" id="UP000186817">
    <property type="component" value="Unassembled WGS sequence"/>
</dbReference>
<sequence>MWAPEGREGDHAGRATGGKGTTGMANGEVAKCIVGLINGAGTELVDKTLCSCGSFGQRAQCQHVYFVQAHNGEVDLNALPERKKPGRPRKRAHEKTGSGGMKKDSVASKKRRRKCAVHKIDVARVSAKEFPAREDAWDMDVLADRMRYGWTLSWSGHGCSGRTDGVWVDVIMVGTWMLWQKGRSLWERYQSWLGHGYSVGPDGVCGTLSRLGYGCCVGTDGVCVNVIMDG</sequence>
<evidence type="ECO:0000313" key="3">
    <source>
        <dbReference type="Proteomes" id="UP000186817"/>
    </source>
</evidence>
<reference evidence="2 3" key="1">
    <citation type="submission" date="2016-02" db="EMBL/GenBank/DDBJ databases">
        <title>Genome analysis of coral dinoflagellate symbionts highlights evolutionary adaptations to a symbiotic lifestyle.</title>
        <authorList>
            <person name="Aranda M."/>
            <person name="Li Y."/>
            <person name="Liew Y.J."/>
            <person name="Baumgarten S."/>
            <person name="Simakov O."/>
            <person name="Wilson M."/>
            <person name="Piel J."/>
            <person name="Ashoor H."/>
            <person name="Bougouffa S."/>
            <person name="Bajic V.B."/>
            <person name="Ryu T."/>
            <person name="Ravasi T."/>
            <person name="Bayer T."/>
            <person name="Micklem G."/>
            <person name="Kim H."/>
            <person name="Bhak J."/>
            <person name="Lajeunesse T.C."/>
            <person name="Voolstra C.R."/>
        </authorList>
    </citation>
    <scope>NUCLEOTIDE SEQUENCE [LARGE SCALE GENOMIC DNA]</scope>
    <source>
        <strain evidence="2 3">CCMP2467</strain>
    </source>
</reference>
<evidence type="ECO:0000256" key="1">
    <source>
        <dbReference type="SAM" id="MobiDB-lite"/>
    </source>
</evidence>
<dbReference type="OrthoDB" id="10283413at2759"/>